<proteinExistence type="predicted"/>
<dbReference type="RefSeq" id="WP_014218104.1">
    <property type="nucleotide sequence ID" value="NZ_LWBO01000020.1"/>
</dbReference>
<evidence type="ECO:0008006" key="3">
    <source>
        <dbReference type="Google" id="ProtNLM"/>
    </source>
</evidence>
<dbReference type="PROSITE" id="PS51257">
    <property type="entry name" value="PROKAR_LIPOPROTEIN"/>
    <property type="match status" value="1"/>
</dbReference>
<organism evidence="1 2">
    <name type="scientific">Niastella koreensis</name>
    <dbReference type="NCBI Taxonomy" id="354356"/>
    <lineage>
        <taxon>Bacteria</taxon>
        <taxon>Pseudomonadati</taxon>
        <taxon>Bacteroidota</taxon>
        <taxon>Chitinophagia</taxon>
        <taxon>Chitinophagales</taxon>
        <taxon>Chitinophagaceae</taxon>
        <taxon>Niastella</taxon>
    </lineage>
</organism>
<name>A0ABX3NT79_9BACT</name>
<reference evidence="1 2" key="1">
    <citation type="submission" date="2016-04" db="EMBL/GenBank/DDBJ databases">
        <authorList>
            <person name="Chen L."/>
            <person name="Zhuang W."/>
            <person name="Wang G."/>
        </authorList>
    </citation>
    <scope>NUCLEOTIDE SEQUENCE [LARGE SCALE GENOMIC DNA]</scope>
    <source>
        <strain evidence="2">GR20</strain>
    </source>
</reference>
<accession>A0ABX3NT79</accession>
<gene>
    <name evidence="1" type="ORF">A4D02_33915</name>
</gene>
<dbReference type="EMBL" id="LWBO01000020">
    <property type="protein sequence ID" value="OQP45394.1"/>
    <property type="molecule type" value="Genomic_DNA"/>
</dbReference>
<sequence>MKRVLLATAFTIVLFSCQKSKDDKPQPAQKDYEGKYKITKLVFQSTGNPDQDLLASLPDCTQDDLLVLAADSVFKTEDAGVACGDSPTDPTVWFVKENKITIDGVQSSIVSFNNHTLVLSTPMELLGVKGNILETLERQ</sequence>
<evidence type="ECO:0000313" key="1">
    <source>
        <dbReference type="EMBL" id="OQP45394.1"/>
    </source>
</evidence>
<keyword evidence="2" id="KW-1185">Reference proteome</keyword>
<comment type="caution">
    <text evidence="1">The sequence shown here is derived from an EMBL/GenBank/DDBJ whole genome shotgun (WGS) entry which is preliminary data.</text>
</comment>
<dbReference type="Proteomes" id="UP000192277">
    <property type="component" value="Unassembled WGS sequence"/>
</dbReference>
<protein>
    <recommendedName>
        <fullName evidence="3">Lipocalin-like domain-containing protein</fullName>
    </recommendedName>
</protein>
<evidence type="ECO:0000313" key="2">
    <source>
        <dbReference type="Proteomes" id="UP000192277"/>
    </source>
</evidence>